<dbReference type="InterPro" id="IPR052709">
    <property type="entry name" value="Transposase-MT_Hybrid"/>
</dbReference>
<dbReference type="PANTHER" id="PTHR46060">
    <property type="entry name" value="MARINER MOS1 TRANSPOSASE-LIKE PROTEIN"/>
    <property type="match status" value="1"/>
</dbReference>
<feature type="compositionally biased region" description="Basic and acidic residues" evidence="1">
    <location>
        <begin position="91"/>
        <end position="104"/>
    </location>
</feature>
<dbReference type="InterPro" id="IPR036397">
    <property type="entry name" value="RNaseH_sf"/>
</dbReference>
<dbReference type="Proteomes" id="UP001487740">
    <property type="component" value="Unassembled WGS sequence"/>
</dbReference>
<organism evidence="2 3">
    <name type="scientific">Scylla paramamosain</name>
    <name type="common">Mud crab</name>
    <dbReference type="NCBI Taxonomy" id="85552"/>
    <lineage>
        <taxon>Eukaryota</taxon>
        <taxon>Metazoa</taxon>
        <taxon>Ecdysozoa</taxon>
        <taxon>Arthropoda</taxon>
        <taxon>Crustacea</taxon>
        <taxon>Multicrustacea</taxon>
        <taxon>Malacostraca</taxon>
        <taxon>Eumalacostraca</taxon>
        <taxon>Eucarida</taxon>
        <taxon>Decapoda</taxon>
        <taxon>Pleocyemata</taxon>
        <taxon>Brachyura</taxon>
        <taxon>Eubrachyura</taxon>
        <taxon>Portunoidea</taxon>
        <taxon>Portunidae</taxon>
        <taxon>Portuninae</taxon>
        <taxon>Scylla</taxon>
    </lineage>
</organism>
<dbReference type="Gene3D" id="3.30.420.10">
    <property type="entry name" value="Ribonuclease H-like superfamily/Ribonuclease H"/>
    <property type="match status" value="1"/>
</dbReference>
<gene>
    <name evidence="2" type="ORF">O3P69_004700</name>
</gene>
<protein>
    <recommendedName>
        <fullName evidence="4">Mariner Mos1 transposase</fullName>
    </recommendedName>
</protein>
<evidence type="ECO:0000313" key="3">
    <source>
        <dbReference type="Proteomes" id="UP001487740"/>
    </source>
</evidence>
<keyword evidence="3" id="KW-1185">Reference proteome</keyword>
<evidence type="ECO:0000256" key="1">
    <source>
        <dbReference type="SAM" id="MobiDB-lite"/>
    </source>
</evidence>
<feature type="region of interest" description="Disordered" evidence="1">
    <location>
        <begin position="91"/>
        <end position="115"/>
    </location>
</feature>
<dbReference type="EMBL" id="JARAKH010000014">
    <property type="protein sequence ID" value="KAK8397165.1"/>
    <property type="molecule type" value="Genomic_DNA"/>
</dbReference>
<accession>A0AAW0UAU8</accession>
<comment type="caution">
    <text evidence="2">The sequence shown here is derived from an EMBL/GenBank/DDBJ whole genome shotgun (WGS) entry which is preliminary data.</text>
</comment>
<name>A0AAW0UAU8_SCYPA</name>
<proteinExistence type="predicted"/>
<dbReference type="PANTHER" id="PTHR46060:SF1">
    <property type="entry name" value="MARINER MOS1 TRANSPOSASE-LIKE PROTEIN"/>
    <property type="match status" value="1"/>
</dbReference>
<dbReference type="GO" id="GO:0003676">
    <property type="term" value="F:nucleic acid binding"/>
    <property type="evidence" value="ECO:0007669"/>
    <property type="project" value="InterPro"/>
</dbReference>
<sequence>MPHRMTLSSTGIISSCVVGHRWKRPPIPGRPQSAINEDTIRQVEAAILEDRRITKQERVQCSQSLLTMCQESQEEFFDRLITQDETWVHHYDPETKTQSKKHYDSPPPKNARAQPSAGNVMLTVFLGPAQSSDDGFPGKEYHNYRDVLRFTAA</sequence>
<dbReference type="AlphaFoldDB" id="A0AAW0UAU8"/>
<dbReference type="PROSITE" id="PS51257">
    <property type="entry name" value="PROKAR_LIPOPROTEIN"/>
    <property type="match status" value="1"/>
</dbReference>
<reference evidence="2 3" key="1">
    <citation type="submission" date="2023-03" db="EMBL/GenBank/DDBJ databases">
        <title>High-quality genome of Scylla paramamosain provides insights in environmental adaptation.</title>
        <authorList>
            <person name="Zhang L."/>
        </authorList>
    </citation>
    <scope>NUCLEOTIDE SEQUENCE [LARGE SCALE GENOMIC DNA]</scope>
    <source>
        <strain evidence="2">LZ_2023a</strain>
        <tissue evidence="2">Muscle</tissue>
    </source>
</reference>
<evidence type="ECO:0008006" key="4">
    <source>
        <dbReference type="Google" id="ProtNLM"/>
    </source>
</evidence>
<evidence type="ECO:0000313" key="2">
    <source>
        <dbReference type="EMBL" id="KAK8397165.1"/>
    </source>
</evidence>